<dbReference type="Proteomes" id="UP001160148">
    <property type="component" value="Unassembled WGS sequence"/>
</dbReference>
<protein>
    <submittedName>
        <fullName evidence="1">Uncharacterized protein</fullName>
    </submittedName>
</protein>
<sequence>MVRAVKDSFGHDKALQCYAHCLNLLVEQALEDSPSISVIINKVKKIVTYSKQSVKATDVIKEIQKSNGCYDILCGPPTDTLPDDAVEEQYISTSTEGYDYESGDIGHKRHFIQKTLKEHVIVTTPAKKKGSRYTWL</sequence>
<evidence type="ECO:0000313" key="2">
    <source>
        <dbReference type="Proteomes" id="UP001160148"/>
    </source>
</evidence>
<keyword evidence="2" id="KW-1185">Reference proteome</keyword>
<evidence type="ECO:0000313" key="1">
    <source>
        <dbReference type="EMBL" id="CAI6377345.1"/>
    </source>
</evidence>
<gene>
    <name evidence="1" type="ORF">MEUPH1_LOCUS30621</name>
</gene>
<dbReference type="AlphaFoldDB" id="A0AAV0Y8W9"/>
<accession>A0AAV0Y8W9</accession>
<organism evidence="1 2">
    <name type="scientific">Macrosiphum euphorbiae</name>
    <name type="common">potato aphid</name>
    <dbReference type="NCBI Taxonomy" id="13131"/>
    <lineage>
        <taxon>Eukaryota</taxon>
        <taxon>Metazoa</taxon>
        <taxon>Ecdysozoa</taxon>
        <taxon>Arthropoda</taxon>
        <taxon>Hexapoda</taxon>
        <taxon>Insecta</taxon>
        <taxon>Pterygota</taxon>
        <taxon>Neoptera</taxon>
        <taxon>Paraneoptera</taxon>
        <taxon>Hemiptera</taxon>
        <taxon>Sternorrhyncha</taxon>
        <taxon>Aphidomorpha</taxon>
        <taxon>Aphidoidea</taxon>
        <taxon>Aphididae</taxon>
        <taxon>Macrosiphini</taxon>
        <taxon>Macrosiphum</taxon>
    </lineage>
</organism>
<dbReference type="EMBL" id="CARXXK010001714">
    <property type="protein sequence ID" value="CAI6377345.1"/>
    <property type="molecule type" value="Genomic_DNA"/>
</dbReference>
<proteinExistence type="predicted"/>
<name>A0AAV0Y8W9_9HEMI</name>
<comment type="caution">
    <text evidence="1">The sequence shown here is derived from an EMBL/GenBank/DDBJ whole genome shotgun (WGS) entry which is preliminary data.</text>
</comment>
<reference evidence="1 2" key="1">
    <citation type="submission" date="2023-01" db="EMBL/GenBank/DDBJ databases">
        <authorList>
            <person name="Whitehead M."/>
        </authorList>
    </citation>
    <scope>NUCLEOTIDE SEQUENCE [LARGE SCALE GENOMIC DNA]</scope>
</reference>